<dbReference type="RefSeq" id="WP_211366373.1">
    <property type="nucleotide sequence ID" value="NZ_BAAAFY010000005.1"/>
</dbReference>
<proteinExistence type="predicted"/>
<protein>
    <submittedName>
        <fullName evidence="1">RHS repeat-associated protein</fullName>
    </submittedName>
</protein>
<dbReference type="EMBL" id="VLLG01000004">
    <property type="protein sequence ID" value="TWI86592.1"/>
    <property type="molecule type" value="Genomic_DNA"/>
</dbReference>
<accession>A0A562SZA6</accession>
<dbReference type="Gene3D" id="2.180.10.10">
    <property type="entry name" value="RHS repeat-associated core"/>
    <property type="match status" value="1"/>
</dbReference>
<dbReference type="Proteomes" id="UP000316778">
    <property type="component" value="Unassembled WGS sequence"/>
</dbReference>
<name>A0A562SZA6_CHIJA</name>
<dbReference type="InterPro" id="IPR022385">
    <property type="entry name" value="Rhs_assc_core"/>
</dbReference>
<dbReference type="PANTHER" id="PTHR21525:SF9">
    <property type="entry name" value="CHANNEL_COLICIN DOMAIN-CONTAINING PROTEIN"/>
    <property type="match status" value="1"/>
</dbReference>
<organism evidence="1 2">
    <name type="scientific">Chitinophaga japonensis</name>
    <name type="common">Flexibacter japonensis</name>
    <dbReference type="NCBI Taxonomy" id="104662"/>
    <lineage>
        <taxon>Bacteria</taxon>
        <taxon>Pseudomonadati</taxon>
        <taxon>Bacteroidota</taxon>
        <taxon>Chitinophagia</taxon>
        <taxon>Chitinophagales</taxon>
        <taxon>Chitinophagaceae</taxon>
        <taxon>Chitinophaga</taxon>
    </lineage>
</organism>
<evidence type="ECO:0000313" key="2">
    <source>
        <dbReference type="Proteomes" id="UP000316778"/>
    </source>
</evidence>
<keyword evidence="2" id="KW-1185">Reference proteome</keyword>
<sequence length="359" mass="37584">MKATPDELQTLAVDKIPVAKSGFLYVYTSNETQQDVFFDNVVVNTIQGPLLEETHYYPFGLTMNGISSNALKGVNYPENRKKYNGIEHTTDLDLNQYDAFYRNLDPQIGRWWQVDPKPTDWESPYIAMSNNPIRYKDFLGDTSTLPKYVSAPANAVGSTAKGALFGLNGRYQLEPVRGATVTGLRDTQLGRISKTTGKAVGEWAVRVDNPHGGAPTPHLNINPKVTGVPDPHTPISAGTLKTLGTAGQVMEGVGKVAKPVAVVTDVLQVGIAIKTDIQEGKSGDNTIVAGGRVAGSWGGALTGAAIGAKGGAFIGSFAGPAGTAVGGFVGGLGGGIIGGILGSMGGETVGEKIVELKNE</sequence>
<comment type="caution">
    <text evidence="1">The sequence shown here is derived from an EMBL/GenBank/DDBJ whole genome shotgun (WGS) entry which is preliminary data.</text>
</comment>
<dbReference type="PANTHER" id="PTHR21525">
    <property type="entry name" value="MOTILE SPERM PROTEIN"/>
    <property type="match status" value="1"/>
</dbReference>
<reference evidence="1 2" key="1">
    <citation type="journal article" date="2013" name="Stand. Genomic Sci.">
        <title>Genomic Encyclopedia of Type Strains, Phase I: The one thousand microbial genomes (KMG-I) project.</title>
        <authorList>
            <person name="Kyrpides N.C."/>
            <person name="Woyke T."/>
            <person name="Eisen J.A."/>
            <person name="Garrity G."/>
            <person name="Lilburn T.G."/>
            <person name="Beck B.J."/>
            <person name="Whitman W.B."/>
            <person name="Hugenholtz P."/>
            <person name="Klenk H.P."/>
        </authorList>
    </citation>
    <scope>NUCLEOTIDE SEQUENCE [LARGE SCALE GENOMIC DNA]</scope>
    <source>
        <strain evidence="1 2">DSM 13484</strain>
    </source>
</reference>
<gene>
    <name evidence="1" type="ORF">LX66_3851</name>
</gene>
<dbReference type="NCBIfam" id="TIGR03696">
    <property type="entry name" value="Rhs_assc_core"/>
    <property type="match status" value="1"/>
</dbReference>
<evidence type="ECO:0000313" key="1">
    <source>
        <dbReference type="EMBL" id="TWI86592.1"/>
    </source>
</evidence>
<dbReference type="AlphaFoldDB" id="A0A562SZA6"/>